<gene>
    <name evidence="1" type="ORF">MYP_790</name>
</gene>
<dbReference type="STRING" id="153721.MYP_790"/>
<comment type="caution">
    <text evidence="1">The sequence shown here is derived from an EMBL/GenBank/DDBJ whole genome shotgun (WGS) entry which is preliminary data.</text>
</comment>
<dbReference type="OrthoDB" id="9830500at2"/>
<evidence type="ECO:0000313" key="1">
    <source>
        <dbReference type="EMBL" id="GAL83563.1"/>
    </source>
</evidence>
<dbReference type="Proteomes" id="UP000030185">
    <property type="component" value="Unassembled WGS sequence"/>
</dbReference>
<dbReference type="AlphaFoldDB" id="A0A098LBC7"/>
<evidence type="ECO:0000313" key="2">
    <source>
        <dbReference type="Proteomes" id="UP000030185"/>
    </source>
</evidence>
<name>A0A098LBC7_9BACT</name>
<protein>
    <submittedName>
        <fullName evidence="1">Uncharacterized protein</fullName>
    </submittedName>
</protein>
<reference evidence="1 2" key="1">
    <citation type="submission" date="2014-09" db="EMBL/GenBank/DDBJ databases">
        <title>Sporocytophaga myxococcoides PG-01 genome sequencing.</title>
        <authorList>
            <person name="Liu L."/>
            <person name="Gao P.J."/>
            <person name="Chen G.J."/>
            <person name="Wang L.S."/>
        </authorList>
    </citation>
    <scope>NUCLEOTIDE SEQUENCE [LARGE SCALE GENOMIC DNA]</scope>
    <source>
        <strain evidence="1 2">PG-01</strain>
    </source>
</reference>
<proteinExistence type="predicted"/>
<dbReference type="EMBL" id="BBLT01000001">
    <property type="protein sequence ID" value="GAL83563.1"/>
    <property type="molecule type" value="Genomic_DNA"/>
</dbReference>
<dbReference type="RefSeq" id="WP_045458610.1">
    <property type="nucleotide sequence ID" value="NZ_BBLT01000001.1"/>
</dbReference>
<organism evidence="1 2">
    <name type="scientific">Sporocytophaga myxococcoides</name>
    <dbReference type="NCBI Taxonomy" id="153721"/>
    <lineage>
        <taxon>Bacteria</taxon>
        <taxon>Pseudomonadati</taxon>
        <taxon>Bacteroidota</taxon>
        <taxon>Cytophagia</taxon>
        <taxon>Cytophagales</taxon>
        <taxon>Cytophagaceae</taxon>
        <taxon>Sporocytophaga</taxon>
    </lineage>
</organism>
<sequence length="142" mass="16188">MSSNEGFLRKIEATAAMISILVTFWALWEFYQNKESMNPAGHYYGSFANYSNDLNGKFELFIIIDHLGKVEGRILRKGKYPFRGKIKGSTNSKGITFSSYNPSDGSIIRWNGVISEGNIKGLYQEVTYPDEKIKKIWSADKR</sequence>
<accession>A0A098LBC7</accession>
<keyword evidence="2" id="KW-1185">Reference proteome</keyword>